<dbReference type="AlphaFoldDB" id="A0A803TN40"/>
<keyword evidence="2" id="KW-1185">Reference proteome</keyword>
<dbReference type="Ensembl" id="ENSACAT00000048093.1">
    <property type="protein sequence ID" value="ENSACAP00000036630.1"/>
    <property type="gene ID" value="ENSACAG00000036755.1"/>
</dbReference>
<organism evidence="1 2">
    <name type="scientific">Anolis carolinensis</name>
    <name type="common">Green anole</name>
    <name type="synonym">American chameleon</name>
    <dbReference type="NCBI Taxonomy" id="28377"/>
    <lineage>
        <taxon>Eukaryota</taxon>
        <taxon>Metazoa</taxon>
        <taxon>Chordata</taxon>
        <taxon>Craniata</taxon>
        <taxon>Vertebrata</taxon>
        <taxon>Euteleostomi</taxon>
        <taxon>Lepidosauria</taxon>
        <taxon>Squamata</taxon>
        <taxon>Bifurcata</taxon>
        <taxon>Unidentata</taxon>
        <taxon>Episquamata</taxon>
        <taxon>Toxicofera</taxon>
        <taxon>Iguania</taxon>
        <taxon>Dactyloidae</taxon>
        <taxon>Anolis</taxon>
    </lineage>
</organism>
<sequence>MAAAVRQELTQLMSSSGSHKDLYIINVHFFCSPINVNSSSWKNKTSPEIKT</sequence>
<dbReference type="Proteomes" id="UP000001646">
    <property type="component" value="Chromosome 5"/>
</dbReference>
<accession>A0A803TN40</accession>
<name>A0A803TN40_ANOCA</name>
<proteinExistence type="predicted"/>
<reference evidence="1" key="3">
    <citation type="submission" date="2025-09" db="UniProtKB">
        <authorList>
            <consortium name="Ensembl"/>
        </authorList>
    </citation>
    <scope>IDENTIFICATION</scope>
</reference>
<reference evidence="1" key="2">
    <citation type="submission" date="2025-08" db="UniProtKB">
        <authorList>
            <consortium name="Ensembl"/>
        </authorList>
    </citation>
    <scope>IDENTIFICATION</scope>
</reference>
<reference evidence="1 2" key="1">
    <citation type="submission" date="2009-12" db="EMBL/GenBank/DDBJ databases">
        <title>The Genome Sequence of Anolis carolinensis (Green Anole Lizard).</title>
        <authorList>
            <consortium name="The Genome Sequencing Platform"/>
            <person name="Di Palma F."/>
            <person name="Alfoldi J."/>
            <person name="Heiman D."/>
            <person name="Young S."/>
            <person name="Grabherr M."/>
            <person name="Johnson J."/>
            <person name="Lander E.S."/>
            <person name="Lindblad-Toh K."/>
        </authorList>
    </citation>
    <scope>NUCLEOTIDE SEQUENCE [LARGE SCALE GENOMIC DNA]</scope>
    <source>
        <strain evidence="1 2">JBL SC #1</strain>
    </source>
</reference>
<evidence type="ECO:0000313" key="1">
    <source>
        <dbReference type="Ensembl" id="ENSACAP00000036630.1"/>
    </source>
</evidence>
<dbReference type="InParanoid" id="A0A803TN40"/>
<evidence type="ECO:0000313" key="2">
    <source>
        <dbReference type="Proteomes" id="UP000001646"/>
    </source>
</evidence>
<protein>
    <submittedName>
        <fullName evidence="1">Uncharacterized protein</fullName>
    </submittedName>
</protein>